<reference evidence="3" key="1">
    <citation type="submission" date="2014-09" db="EMBL/GenBank/DDBJ databases">
        <authorList>
            <person name="Sharma Rahul"/>
            <person name="Thines Marco"/>
        </authorList>
    </citation>
    <scope>NUCLEOTIDE SEQUENCE [LARGE SCALE GENOMIC DNA]</scope>
</reference>
<organism evidence="2 3">
    <name type="scientific">Plasmopara halstedii</name>
    <name type="common">Downy mildew of sunflower</name>
    <dbReference type="NCBI Taxonomy" id="4781"/>
    <lineage>
        <taxon>Eukaryota</taxon>
        <taxon>Sar</taxon>
        <taxon>Stramenopiles</taxon>
        <taxon>Oomycota</taxon>
        <taxon>Peronosporomycetes</taxon>
        <taxon>Peronosporales</taxon>
        <taxon>Peronosporaceae</taxon>
        <taxon>Plasmopara</taxon>
    </lineage>
</organism>
<feature type="region of interest" description="Disordered" evidence="1">
    <location>
        <begin position="33"/>
        <end position="53"/>
    </location>
</feature>
<dbReference type="OrthoDB" id="78820at2759"/>
<proteinExistence type="predicted"/>
<dbReference type="Proteomes" id="UP000054928">
    <property type="component" value="Unassembled WGS sequence"/>
</dbReference>
<name>A0A0P1AB72_PLAHL</name>
<sequence>MNENTTLKERLDKMQHNLKCLQAQYAIEFQSHVKQQSNQTEDRKLSYHDPGNQQCPDNEMVIDQLRGELKQKNHEIALLQQTVHRECLERTSLLERIRGGKVKVLPEIGISTIISDSIVSSNRDDADVSNGYLEQNAKQPKASLYEKLRRAGSRKSNLKK</sequence>
<dbReference type="RefSeq" id="XP_024574510.1">
    <property type="nucleotide sequence ID" value="XM_024723544.1"/>
</dbReference>
<dbReference type="EMBL" id="CCYD01000321">
    <property type="protein sequence ID" value="CEG38141.1"/>
    <property type="molecule type" value="Genomic_DNA"/>
</dbReference>
<dbReference type="GeneID" id="36403286"/>
<dbReference type="STRING" id="4781.A0A0P1AB72"/>
<evidence type="ECO:0000313" key="2">
    <source>
        <dbReference type="EMBL" id="CEG38141.1"/>
    </source>
</evidence>
<keyword evidence="3" id="KW-1185">Reference proteome</keyword>
<evidence type="ECO:0000256" key="1">
    <source>
        <dbReference type="SAM" id="MobiDB-lite"/>
    </source>
</evidence>
<evidence type="ECO:0000313" key="3">
    <source>
        <dbReference type="Proteomes" id="UP000054928"/>
    </source>
</evidence>
<accession>A0A0P1AB72</accession>
<protein>
    <submittedName>
        <fullName evidence="2">Uncharacterized protein</fullName>
    </submittedName>
</protein>
<dbReference type="AlphaFoldDB" id="A0A0P1AB72"/>